<dbReference type="Proteomes" id="UP000648182">
    <property type="component" value="Unassembled WGS sequence"/>
</dbReference>
<organism evidence="19 20">
    <name type="scientific">Bacillus norwichensis</name>
    <dbReference type="NCBI Taxonomy" id="2762217"/>
    <lineage>
        <taxon>Bacteria</taxon>
        <taxon>Bacillati</taxon>
        <taxon>Bacillota</taxon>
        <taxon>Bacilli</taxon>
        <taxon>Bacillales</taxon>
        <taxon>Bacillaceae</taxon>
        <taxon>Bacillus</taxon>
    </lineage>
</organism>
<keyword evidence="4" id="KW-1003">Cell membrane</keyword>
<dbReference type="Pfam" id="PF00512">
    <property type="entry name" value="HisKA"/>
    <property type="match status" value="1"/>
</dbReference>
<dbReference type="InterPro" id="IPR036097">
    <property type="entry name" value="HisK_dim/P_sf"/>
</dbReference>
<dbReference type="PROSITE" id="PS50109">
    <property type="entry name" value="HIS_KIN"/>
    <property type="match status" value="1"/>
</dbReference>
<dbReference type="PANTHER" id="PTHR45453">
    <property type="entry name" value="PHOSPHATE REGULON SENSOR PROTEIN PHOR"/>
    <property type="match status" value="1"/>
</dbReference>
<keyword evidence="20" id="KW-1185">Reference proteome</keyword>
<evidence type="ECO:0000259" key="17">
    <source>
        <dbReference type="PROSITE" id="PS50113"/>
    </source>
</evidence>
<evidence type="ECO:0000256" key="10">
    <source>
        <dbReference type="ARBA" id="ARBA00022840"/>
    </source>
</evidence>
<evidence type="ECO:0000259" key="18">
    <source>
        <dbReference type="PROSITE" id="PS50885"/>
    </source>
</evidence>
<feature type="domain" description="PAS" evidence="16">
    <location>
        <begin position="246"/>
        <end position="294"/>
    </location>
</feature>
<evidence type="ECO:0000256" key="14">
    <source>
        <dbReference type="SAM" id="Phobius"/>
    </source>
</evidence>
<dbReference type="SMART" id="SM00091">
    <property type="entry name" value="PAS"/>
    <property type="match status" value="1"/>
</dbReference>
<evidence type="ECO:0000256" key="3">
    <source>
        <dbReference type="ARBA" id="ARBA00012438"/>
    </source>
</evidence>
<evidence type="ECO:0000259" key="15">
    <source>
        <dbReference type="PROSITE" id="PS50109"/>
    </source>
</evidence>
<dbReference type="PROSITE" id="PS50885">
    <property type="entry name" value="HAMP"/>
    <property type="match status" value="1"/>
</dbReference>
<dbReference type="Gene3D" id="3.30.565.10">
    <property type="entry name" value="Histidine kinase-like ATPase, C-terminal domain"/>
    <property type="match status" value="1"/>
</dbReference>
<evidence type="ECO:0000313" key="19">
    <source>
        <dbReference type="EMBL" id="MBD8004599.1"/>
    </source>
</evidence>
<dbReference type="PANTHER" id="PTHR45453:SF1">
    <property type="entry name" value="PHOSPHATE REGULON SENSOR PROTEIN PHOR"/>
    <property type="match status" value="1"/>
</dbReference>
<evidence type="ECO:0000256" key="8">
    <source>
        <dbReference type="ARBA" id="ARBA00022741"/>
    </source>
</evidence>
<dbReference type="InterPro" id="IPR004358">
    <property type="entry name" value="Sig_transdc_His_kin-like_C"/>
</dbReference>
<dbReference type="InterPro" id="IPR005467">
    <property type="entry name" value="His_kinase_dom"/>
</dbReference>
<evidence type="ECO:0000256" key="13">
    <source>
        <dbReference type="ARBA" id="ARBA00023136"/>
    </source>
</evidence>
<evidence type="ECO:0000256" key="9">
    <source>
        <dbReference type="ARBA" id="ARBA00022777"/>
    </source>
</evidence>
<dbReference type="InterPro" id="IPR029151">
    <property type="entry name" value="Sensor-like_sf"/>
</dbReference>
<evidence type="ECO:0000256" key="2">
    <source>
        <dbReference type="ARBA" id="ARBA00004651"/>
    </source>
</evidence>
<keyword evidence="6" id="KW-0808">Transferase</keyword>
<dbReference type="SUPFAM" id="SSF55874">
    <property type="entry name" value="ATPase domain of HSP90 chaperone/DNA topoisomerase II/histidine kinase"/>
    <property type="match status" value="1"/>
</dbReference>
<comment type="subcellular location">
    <subcellularLocation>
        <location evidence="2">Cell membrane</location>
        <topology evidence="2">Multi-pass membrane protein</topology>
    </subcellularLocation>
</comment>
<keyword evidence="7 14" id="KW-0812">Transmembrane</keyword>
<accession>A0ABR8VIK3</accession>
<dbReference type="InterPro" id="IPR003660">
    <property type="entry name" value="HAMP_dom"/>
</dbReference>
<evidence type="ECO:0000256" key="4">
    <source>
        <dbReference type="ARBA" id="ARBA00022475"/>
    </source>
</evidence>
<evidence type="ECO:0000256" key="6">
    <source>
        <dbReference type="ARBA" id="ARBA00022679"/>
    </source>
</evidence>
<dbReference type="Pfam" id="PF13426">
    <property type="entry name" value="PAS_9"/>
    <property type="match status" value="1"/>
</dbReference>
<dbReference type="InterPro" id="IPR050351">
    <property type="entry name" value="BphY/WalK/GraS-like"/>
</dbReference>
<dbReference type="CDD" id="cd00130">
    <property type="entry name" value="PAS"/>
    <property type="match status" value="1"/>
</dbReference>
<dbReference type="InterPro" id="IPR000014">
    <property type="entry name" value="PAS"/>
</dbReference>
<keyword evidence="10" id="KW-0067">ATP-binding</keyword>
<evidence type="ECO:0000313" key="20">
    <source>
        <dbReference type="Proteomes" id="UP000648182"/>
    </source>
</evidence>
<dbReference type="InterPro" id="IPR031967">
    <property type="entry name" value="PhoR_single_Cache-like_dom"/>
</dbReference>
<dbReference type="SMART" id="SM00387">
    <property type="entry name" value="HATPase_c"/>
    <property type="match status" value="1"/>
</dbReference>
<keyword evidence="9" id="KW-0418">Kinase</keyword>
<protein>
    <recommendedName>
        <fullName evidence="3">histidine kinase</fullName>
        <ecNumber evidence="3">2.7.13.3</ecNumber>
    </recommendedName>
</protein>
<feature type="domain" description="HAMP" evidence="18">
    <location>
        <begin position="189"/>
        <end position="241"/>
    </location>
</feature>
<keyword evidence="12" id="KW-0902">Two-component regulatory system</keyword>
<keyword evidence="13 14" id="KW-0472">Membrane</keyword>
<dbReference type="SMART" id="SM00304">
    <property type="entry name" value="HAMP"/>
    <property type="match status" value="1"/>
</dbReference>
<feature type="domain" description="PAC" evidence="17">
    <location>
        <begin position="316"/>
        <end position="366"/>
    </location>
</feature>
<dbReference type="Pfam" id="PF16736">
    <property type="entry name" value="sCache_like"/>
    <property type="match status" value="1"/>
</dbReference>
<dbReference type="SUPFAM" id="SSF158472">
    <property type="entry name" value="HAMP domain-like"/>
    <property type="match status" value="1"/>
</dbReference>
<dbReference type="NCBIfam" id="NF046044">
    <property type="entry name" value="PnpS"/>
    <property type="match status" value="1"/>
</dbReference>
<feature type="transmembrane region" description="Helical" evidence="14">
    <location>
        <begin position="169"/>
        <end position="188"/>
    </location>
</feature>
<evidence type="ECO:0000256" key="12">
    <source>
        <dbReference type="ARBA" id="ARBA00023012"/>
    </source>
</evidence>
<proteinExistence type="predicted"/>
<dbReference type="Pfam" id="PF02518">
    <property type="entry name" value="HATPase_c"/>
    <property type="match status" value="1"/>
</dbReference>
<dbReference type="SUPFAM" id="SSF55785">
    <property type="entry name" value="PYP-like sensor domain (PAS domain)"/>
    <property type="match status" value="1"/>
</dbReference>
<dbReference type="SMART" id="SM00388">
    <property type="entry name" value="HisKA"/>
    <property type="match status" value="1"/>
</dbReference>
<dbReference type="RefSeq" id="WP_191810869.1">
    <property type="nucleotide sequence ID" value="NZ_JACSPV010000007.1"/>
</dbReference>
<keyword evidence="5" id="KW-0597">Phosphoprotein</keyword>
<dbReference type="PROSITE" id="PS50112">
    <property type="entry name" value="PAS"/>
    <property type="match status" value="1"/>
</dbReference>
<dbReference type="InterPro" id="IPR003594">
    <property type="entry name" value="HATPase_dom"/>
</dbReference>
<dbReference type="InterPro" id="IPR035965">
    <property type="entry name" value="PAS-like_dom_sf"/>
</dbReference>
<dbReference type="NCBIfam" id="TIGR00229">
    <property type="entry name" value="sensory_box"/>
    <property type="match status" value="1"/>
</dbReference>
<dbReference type="Gene3D" id="1.10.8.500">
    <property type="entry name" value="HAMP domain in histidine kinase"/>
    <property type="match status" value="1"/>
</dbReference>
<sequence length="587" mass="65773">MHKLWVRITFSFFLLMFFALLGSGLFLANTMKNTYMDLKESQLNQTAHLVLRALELNGIEQQDLQSKVKELAAPVTARVTVIDRNGQVLADSEDNPSSMESHASRPEVRQVLKEGKESGISTRYSETLGYSMMYTAIPVKIDGEVKGVVRVALSLENIEKAITHLRNTLTFVLFVALLLTALIGIRIAKGIAKPVEEMMFVSQKLRDKDYTARVRMRPKGELGQLANAINVLAASLKSQMETIQENEQQLSGVLRNMMSGVLLVDKNGKILLANRAIGSMLDSDHEDFTGKQQVEVVKNAGLSRLIDRCLNEQTEIRDEIQFYYPNERILDVHLAPYVGENGELKGIVAVLHDITDIRRLEKMRSEFISNVSHELKTPITSVKGFTETLLDGAMEDKEALHHFLSIIHKESERLHRLINDILHLSTIEQHMIPLELETVNVAEVVDRVADMVRKDVETKGLELLLPEERECWIKGEKDRIQQIILNLVSNAVSYTPAGGKIAVSLKDKGEEVAISVKDTGIGIAQKDLPRLFERFYRVDKGRARNSGGTGLGLAIVKHLVESHQGKIDVKSEEGRGTEFIVTLPKEQ</sequence>
<dbReference type="InterPro" id="IPR003661">
    <property type="entry name" value="HisK_dim/P_dom"/>
</dbReference>
<evidence type="ECO:0000256" key="7">
    <source>
        <dbReference type="ARBA" id="ARBA00022692"/>
    </source>
</evidence>
<dbReference type="PROSITE" id="PS50113">
    <property type="entry name" value="PAC"/>
    <property type="match status" value="1"/>
</dbReference>
<dbReference type="EMBL" id="JACSPV010000007">
    <property type="protein sequence ID" value="MBD8004599.1"/>
    <property type="molecule type" value="Genomic_DNA"/>
</dbReference>
<evidence type="ECO:0000259" key="16">
    <source>
        <dbReference type="PROSITE" id="PS50112"/>
    </source>
</evidence>
<dbReference type="InterPro" id="IPR000700">
    <property type="entry name" value="PAS-assoc_C"/>
</dbReference>
<keyword evidence="11 14" id="KW-1133">Transmembrane helix</keyword>
<dbReference type="Gene3D" id="1.10.287.130">
    <property type="match status" value="1"/>
</dbReference>
<evidence type="ECO:0000256" key="11">
    <source>
        <dbReference type="ARBA" id="ARBA00022989"/>
    </source>
</evidence>
<dbReference type="CDD" id="cd00075">
    <property type="entry name" value="HATPase"/>
    <property type="match status" value="1"/>
</dbReference>
<reference evidence="19 20" key="1">
    <citation type="submission" date="2020-08" db="EMBL/GenBank/DDBJ databases">
        <title>A Genomic Blueprint of the Chicken Gut Microbiome.</title>
        <authorList>
            <person name="Gilroy R."/>
            <person name="Ravi A."/>
            <person name="Getino M."/>
            <person name="Pursley I."/>
            <person name="Horton D.L."/>
            <person name="Alikhan N.-F."/>
            <person name="Baker D."/>
            <person name="Gharbi K."/>
            <person name="Hall N."/>
            <person name="Watson M."/>
            <person name="Adriaenssens E.M."/>
            <person name="Foster-Nyarko E."/>
            <person name="Jarju S."/>
            <person name="Secka A."/>
            <person name="Antonio M."/>
            <person name="Oren A."/>
            <person name="Chaudhuri R."/>
            <person name="La Ragione R.M."/>
            <person name="Hildebrand F."/>
            <person name="Pallen M.J."/>
        </authorList>
    </citation>
    <scope>NUCLEOTIDE SEQUENCE [LARGE SCALE GENOMIC DNA]</scope>
    <source>
        <strain evidence="19 20">Sa1BUA2</strain>
    </source>
</reference>
<dbReference type="PRINTS" id="PR00344">
    <property type="entry name" value="BCTRLSENSOR"/>
</dbReference>
<keyword evidence="8" id="KW-0547">Nucleotide-binding</keyword>
<name>A0ABR8VIK3_9BACI</name>
<dbReference type="EC" id="2.7.13.3" evidence="3"/>
<comment type="catalytic activity">
    <reaction evidence="1">
        <text>ATP + protein L-histidine = ADP + protein N-phospho-L-histidine.</text>
        <dbReference type="EC" id="2.7.13.3"/>
    </reaction>
</comment>
<dbReference type="InterPro" id="IPR036890">
    <property type="entry name" value="HATPase_C_sf"/>
</dbReference>
<evidence type="ECO:0000256" key="1">
    <source>
        <dbReference type="ARBA" id="ARBA00000085"/>
    </source>
</evidence>
<gene>
    <name evidence="19" type="ORF">H9631_05850</name>
</gene>
<comment type="caution">
    <text evidence="19">The sequence shown here is derived from an EMBL/GenBank/DDBJ whole genome shotgun (WGS) entry which is preliminary data.</text>
</comment>
<dbReference type="Gene3D" id="3.30.450.20">
    <property type="entry name" value="PAS domain"/>
    <property type="match status" value="2"/>
</dbReference>
<dbReference type="Pfam" id="PF00672">
    <property type="entry name" value="HAMP"/>
    <property type="match status" value="1"/>
</dbReference>
<evidence type="ECO:0000256" key="5">
    <source>
        <dbReference type="ARBA" id="ARBA00022553"/>
    </source>
</evidence>
<dbReference type="CDD" id="cd00082">
    <property type="entry name" value="HisKA"/>
    <property type="match status" value="1"/>
</dbReference>
<dbReference type="CDD" id="cd06225">
    <property type="entry name" value="HAMP"/>
    <property type="match status" value="1"/>
</dbReference>
<dbReference type="SUPFAM" id="SSF103190">
    <property type="entry name" value="Sensory domain-like"/>
    <property type="match status" value="1"/>
</dbReference>
<feature type="domain" description="Histidine kinase" evidence="15">
    <location>
        <begin position="370"/>
        <end position="587"/>
    </location>
</feature>
<dbReference type="SUPFAM" id="SSF47384">
    <property type="entry name" value="Homodimeric domain of signal transducing histidine kinase"/>
    <property type="match status" value="1"/>
</dbReference>